<sequence>MSYSQQNTPSFHFSYTPPAFVKAVNDKPEAAVYDATRYPESSNKIMCHQEVLDFFSKKRTTIITWRKNRGFPEPISKSPLRWIRAAVMEWVEHEGGFKGD</sequence>
<protein>
    <submittedName>
        <fullName evidence="1">Uncharacterized protein</fullName>
    </submittedName>
</protein>
<organism evidence="1 2">
    <name type="scientific">Vibrio splendidus</name>
    <dbReference type="NCBI Taxonomy" id="29497"/>
    <lineage>
        <taxon>Bacteria</taxon>
        <taxon>Pseudomonadati</taxon>
        <taxon>Pseudomonadota</taxon>
        <taxon>Gammaproteobacteria</taxon>
        <taxon>Vibrionales</taxon>
        <taxon>Vibrionaceae</taxon>
        <taxon>Vibrio</taxon>
    </lineage>
</organism>
<dbReference type="RefSeq" id="WP_102550924.1">
    <property type="nucleotide sequence ID" value="NZ_MCZF01000012.1"/>
</dbReference>
<dbReference type="Proteomes" id="UP000235533">
    <property type="component" value="Unassembled WGS sequence"/>
</dbReference>
<evidence type="ECO:0000313" key="2">
    <source>
        <dbReference type="Proteomes" id="UP000235533"/>
    </source>
</evidence>
<accession>A0A2N7JZC6</accession>
<gene>
    <name evidence="1" type="ORF">BCT54_16260</name>
</gene>
<evidence type="ECO:0000313" key="1">
    <source>
        <dbReference type="EMBL" id="PMM65995.1"/>
    </source>
</evidence>
<name>A0A2N7JZC6_VIBSP</name>
<comment type="caution">
    <text evidence="1">The sequence shown here is derived from an EMBL/GenBank/DDBJ whole genome shotgun (WGS) entry which is preliminary data.</text>
</comment>
<proteinExistence type="predicted"/>
<reference evidence="2" key="1">
    <citation type="submission" date="2016-07" db="EMBL/GenBank/DDBJ databases">
        <title>Nontailed viruses are major unrecognized killers of bacteria in the ocean.</title>
        <authorList>
            <person name="Kauffman K."/>
            <person name="Hussain F."/>
            <person name="Yang J."/>
            <person name="Arevalo P."/>
            <person name="Brown J."/>
            <person name="Cutler M."/>
            <person name="Kelly L."/>
            <person name="Polz M.F."/>
        </authorList>
    </citation>
    <scope>NUCLEOTIDE SEQUENCE [LARGE SCALE GENOMIC DNA]</scope>
    <source>
        <strain evidence="2">10N.261.48.B5</strain>
    </source>
</reference>
<dbReference type="AlphaFoldDB" id="A0A2N7JZC6"/>
<dbReference type="EMBL" id="MCZF01000012">
    <property type="protein sequence ID" value="PMM65995.1"/>
    <property type="molecule type" value="Genomic_DNA"/>
</dbReference>